<organism evidence="2 3">
    <name type="scientific">Clostridium puniceum</name>
    <dbReference type="NCBI Taxonomy" id="29367"/>
    <lineage>
        <taxon>Bacteria</taxon>
        <taxon>Bacillati</taxon>
        <taxon>Bacillota</taxon>
        <taxon>Clostridia</taxon>
        <taxon>Eubacteriales</taxon>
        <taxon>Clostridiaceae</taxon>
        <taxon>Clostridium</taxon>
    </lineage>
</organism>
<proteinExistence type="predicted"/>
<evidence type="ECO:0008006" key="4">
    <source>
        <dbReference type="Google" id="ProtNLM"/>
    </source>
</evidence>
<dbReference type="OrthoDB" id="1903883at2"/>
<accession>A0A1S8TBT7</accession>
<feature type="transmembrane region" description="Helical" evidence="1">
    <location>
        <begin position="241"/>
        <end position="262"/>
    </location>
</feature>
<dbReference type="AlphaFoldDB" id="A0A1S8TBT7"/>
<dbReference type="Proteomes" id="UP000190890">
    <property type="component" value="Unassembled WGS sequence"/>
</dbReference>
<keyword evidence="1" id="KW-1133">Transmembrane helix</keyword>
<keyword evidence="1" id="KW-0812">Transmembrane</keyword>
<comment type="caution">
    <text evidence="2">The sequence shown here is derived from an EMBL/GenBank/DDBJ whole genome shotgun (WGS) entry which is preliminary data.</text>
</comment>
<evidence type="ECO:0000256" key="1">
    <source>
        <dbReference type="SAM" id="Phobius"/>
    </source>
</evidence>
<sequence length="353" mass="40122">MKKYLNKGLIYNWFNSAKIPIIIGLLSWGFIANSIITIELNKTKLQIAESFFNDFSTTNLENYFGLGVIFIAIYFIAQGINKRNTAMFLASGPYTKKQIKYNELMCVLITLIFFVLTYVYIAFMAYIRNRELLAIIEGYRSIVLIEIARIVLIGIIGIMFMLTVDLLFSNAVIGLISMIFVMPISIYIVVVKIFETIEYTGIYSRYALENNINSLDSEFQKYTIKVLINRGTIREVRLRELFFEIVIALSIIAIMFFIFNVTQKRYKLECCNKIFSSKTNENIILSLVATAIGSFASLFLLSGFINNMQRRNGEYLPLGGLNLVKGLGADLFCVVIVGGIAYTIMKKVLKALV</sequence>
<dbReference type="STRING" id="29367.CLPUN_33800"/>
<feature type="transmembrane region" description="Helical" evidence="1">
    <location>
        <begin position="175"/>
        <end position="194"/>
    </location>
</feature>
<gene>
    <name evidence="2" type="ORF">CLPUN_33800</name>
</gene>
<protein>
    <recommendedName>
        <fullName evidence="4">ABC-2 family transporter protein</fullName>
    </recommendedName>
</protein>
<feature type="transmembrane region" description="Helical" evidence="1">
    <location>
        <begin position="21"/>
        <end position="40"/>
    </location>
</feature>
<feature type="transmembrane region" description="Helical" evidence="1">
    <location>
        <begin position="104"/>
        <end position="127"/>
    </location>
</feature>
<name>A0A1S8TBT7_9CLOT</name>
<keyword evidence="1" id="KW-0472">Membrane</keyword>
<evidence type="ECO:0000313" key="3">
    <source>
        <dbReference type="Proteomes" id="UP000190890"/>
    </source>
</evidence>
<feature type="transmembrane region" description="Helical" evidence="1">
    <location>
        <begin position="60"/>
        <end position="77"/>
    </location>
</feature>
<dbReference type="RefSeq" id="WP_077848410.1">
    <property type="nucleotide sequence ID" value="NZ_LZZM01000188.1"/>
</dbReference>
<reference evidence="2 3" key="1">
    <citation type="submission" date="2016-05" db="EMBL/GenBank/DDBJ databases">
        <title>Microbial solvent formation.</title>
        <authorList>
            <person name="Poehlein A."/>
            <person name="Montoya Solano J.D."/>
            <person name="Flitsch S."/>
            <person name="Krabben P."/>
            <person name="Duerre P."/>
            <person name="Daniel R."/>
        </authorList>
    </citation>
    <scope>NUCLEOTIDE SEQUENCE [LARGE SCALE GENOMIC DNA]</scope>
    <source>
        <strain evidence="2 3">DSM 2619</strain>
    </source>
</reference>
<dbReference type="EMBL" id="LZZM01000188">
    <property type="protein sequence ID" value="OOM75250.1"/>
    <property type="molecule type" value="Genomic_DNA"/>
</dbReference>
<evidence type="ECO:0000313" key="2">
    <source>
        <dbReference type="EMBL" id="OOM75250.1"/>
    </source>
</evidence>
<feature type="transmembrane region" description="Helical" evidence="1">
    <location>
        <begin position="326"/>
        <end position="345"/>
    </location>
</feature>
<keyword evidence="3" id="KW-1185">Reference proteome</keyword>
<feature type="transmembrane region" description="Helical" evidence="1">
    <location>
        <begin position="147"/>
        <end position="168"/>
    </location>
</feature>
<feature type="transmembrane region" description="Helical" evidence="1">
    <location>
        <begin position="283"/>
        <end position="306"/>
    </location>
</feature>